<dbReference type="GO" id="GO:0080120">
    <property type="term" value="P:CAAX-box protein maturation"/>
    <property type="evidence" value="ECO:0007669"/>
    <property type="project" value="UniProtKB-ARBA"/>
</dbReference>
<evidence type="ECO:0000313" key="4">
    <source>
        <dbReference type="EMBL" id="SDG09490.1"/>
    </source>
</evidence>
<dbReference type="STRING" id="120956.SAMN05421791_10322"/>
<feature type="transmembrane region" description="Helical" evidence="2">
    <location>
        <begin position="97"/>
        <end position="118"/>
    </location>
</feature>
<feature type="transmembrane region" description="Helical" evidence="2">
    <location>
        <begin position="12"/>
        <end position="38"/>
    </location>
</feature>
<keyword evidence="2" id="KW-0472">Membrane</keyword>
<evidence type="ECO:0000256" key="1">
    <source>
        <dbReference type="ARBA" id="ARBA00009067"/>
    </source>
</evidence>
<accession>A0A1G7RHF9</accession>
<dbReference type="AlphaFoldDB" id="A0A1G7RHF9"/>
<evidence type="ECO:0000259" key="3">
    <source>
        <dbReference type="Pfam" id="PF02517"/>
    </source>
</evidence>
<sequence length="193" mass="21888">MDTVLRLFKRILIGITLLVISFILAILIKVIIILIISVSPAIGSKEDIIVFISKLTNSTILVFLPSILLSFVCSIYLNKFEEKTYELIKFETNKIIITGLLALSMISIIILIDVLIFRSSIIANKAEWKIGILLIVFLFQSIGEELLFRSVLYEELKANFSKFFLLLISSLLFILLHLGYPNFGLIPAVYLFI</sequence>
<dbReference type="GO" id="GO:0006508">
    <property type="term" value="P:proteolysis"/>
    <property type="evidence" value="ECO:0007669"/>
    <property type="project" value="UniProtKB-KW"/>
</dbReference>
<reference evidence="4 5" key="1">
    <citation type="submission" date="2016-10" db="EMBL/GenBank/DDBJ databases">
        <authorList>
            <person name="de Groot N.N."/>
        </authorList>
    </citation>
    <scope>NUCLEOTIDE SEQUENCE [LARGE SCALE GENOMIC DNA]</scope>
    <source>
        <strain evidence="4 5">ATCC BAA-466</strain>
    </source>
</reference>
<comment type="similarity">
    <text evidence="1">Belongs to the UPF0177 family.</text>
</comment>
<dbReference type="InterPro" id="IPR003675">
    <property type="entry name" value="Rce1/LyrA-like_dom"/>
</dbReference>
<evidence type="ECO:0000256" key="2">
    <source>
        <dbReference type="SAM" id="Phobius"/>
    </source>
</evidence>
<keyword evidence="4" id="KW-0645">Protease</keyword>
<feature type="transmembrane region" description="Helical" evidence="2">
    <location>
        <begin position="160"/>
        <end position="180"/>
    </location>
</feature>
<feature type="transmembrane region" description="Helical" evidence="2">
    <location>
        <begin position="58"/>
        <end position="77"/>
    </location>
</feature>
<gene>
    <name evidence="4" type="ORF">SAMN05421791_10322</name>
</gene>
<keyword evidence="2" id="KW-0812">Transmembrane</keyword>
<organism evidence="4 5">
    <name type="scientific">Facklamia miroungae</name>
    <dbReference type="NCBI Taxonomy" id="120956"/>
    <lineage>
        <taxon>Bacteria</taxon>
        <taxon>Bacillati</taxon>
        <taxon>Bacillota</taxon>
        <taxon>Bacilli</taxon>
        <taxon>Lactobacillales</taxon>
        <taxon>Aerococcaceae</taxon>
        <taxon>Facklamia</taxon>
    </lineage>
</organism>
<dbReference type="Pfam" id="PF02517">
    <property type="entry name" value="Rce1-like"/>
    <property type="match status" value="1"/>
</dbReference>
<keyword evidence="5" id="KW-1185">Reference proteome</keyword>
<evidence type="ECO:0000313" key="5">
    <source>
        <dbReference type="Proteomes" id="UP000199708"/>
    </source>
</evidence>
<feature type="transmembrane region" description="Helical" evidence="2">
    <location>
        <begin position="130"/>
        <end position="148"/>
    </location>
</feature>
<protein>
    <submittedName>
        <fullName evidence="4">CAAX protease self-immunity</fullName>
    </submittedName>
</protein>
<proteinExistence type="inferred from homology"/>
<dbReference type="EMBL" id="FNCK01000003">
    <property type="protein sequence ID" value="SDG09490.1"/>
    <property type="molecule type" value="Genomic_DNA"/>
</dbReference>
<keyword evidence="2" id="KW-1133">Transmembrane helix</keyword>
<feature type="domain" description="CAAX prenyl protease 2/Lysostaphin resistance protein A-like" evidence="3">
    <location>
        <begin position="128"/>
        <end position="186"/>
    </location>
</feature>
<dbReference type="RefSeq" id="WP_090289438.1">
    <property type="nucleotide sequence ID" value="NZ_FNCK01000003.1"/>
</dbReference>
<name>A0A1G7RHF9_9LACT</name>
<dbReference type="GO" id="GO:0004175">
    <property type="term" value="F:endopeptidase activity"/>
    <property type="evidence" value="ECO:0007669"/>
    <property type="project" value="UniProtKB-ARBA"/>
</dbReference>
<keyword evidence="4" id="KW-0378">Hydrolase</keyword>
<dbReference type="Proteomes" id="UP000199708">
    <property type="component" value="Unassembled WGS sequence"/>
</dbReference>